<evidence type="ECO:0000313" key="1">
    <source>
        <dbReference type="EMBL" id="BAQ18522.1"/>
    </source>
</evidence>
<dbReference type="HOGENOM" id="CLU_079628_0_0_5"/>
<accession>A0A0A8K7J7</accession>
<dbReference type="InterPro" id="IPR011227">
    <property type="entry name" value="UCP029730"/>
</dbReference>
<dbReference type="STRING" id="1384459.GL4_3090"/>
<name>A0A0A8K7J7_9HYPH</name>
<protein>
    <recommendedName>
        <fullName evidence="3">N-formylglutamate amidohydrolase</fullName>
    </recommendedName>
</protein>
<dbReference type="AlphaFoldDB" id="A0A0A8K7J7"/>
<dbReference type="PIRSF" id="PIRSF029730">
    <property type="entry name" value="UCP029730"/>
    <property type="match status" value="1"/>
</dbReference>
<dbReference type="Gene3D" id="3.40.630.40">
    <property type="entry name" value="Zn-dependent exopeptidases"/>
    <property type="match status" value="1"/>
</dbReference>
<dbReference type="InterPro" id="IPR007709">
    <property type="entry name" value="N-FG_amidohydro"/>
</dbReference>
<dbReference type="EMBL" id="AP014648">
    <property type="protein sequence ID" value="BAQ18522.1"/>
    <property type="molecule type" value="Genomic_DNA"/>
</dbReference>
<proteinExistence type="predicted"/>
<keyword evidence="2" id="KW-1185">Reference proteome</keyword>
<dbReference type="SUPFAM" id="SSF53187">
    <property type="entry name" value="Zn-dependent exopeptidases"/>
    <property type="match status" value="1"/>
</dbReference>
<organism evidence="1 2">
    <name type="scientific">Methyloceanibacter caenitepidi</name>
    <dbReference type="NCBI Taxonomy" id="1384459"/>
    <lineage>
        <taxon>Bacteria</taxon>
        <taxon>Pseudomonadati</taxon>
        <taxon>Pseudomonadota</taxon>
        <taxon>Alphaproteobacteria</taxon>
        <taxon>Hyphomicrobiales</taxon>
        <taxon>Hyphomicrobiaceae</taxon>
        <taxon>Methyloceanibacter</taxon>
    </lineage>
</organism>
<reference evidence="1 2" key="1">
    <citation type="submission" date="2014-09" db="EMBL/GenBank/DDBJ databases">
        <title>Genome sequencing of Methyloceanibacter caenitepidi Gela4.</title>
        <authorList>
            <person name="Takeuchi M."/>
            <person name="Susumu S."/>
            <person name="Kamagata Y."/>
            <person name="Oshima K."/>
            <person name="Hattori M."/>
            <person name="Iwasaki W."/>
        </authorList>
    </citation>
    <scope>NUCLEOTIDE SEQUENCE [LARGE SCALE GENOMIC DNA]</scope>
    <source>
        <strain evidence="1 2">Gela4</strain>
    </source>
</reference>
<dbReference type="KEGG" id="mcg:GL4_3090"/>
<dbReference type="Proteomes" id="UP000031643">
    <property type="component" value="Chromosome"/>
</dbReference>
<sequence>MSRAYRRIVGPYRFQEFSLDTLIQEDLSEKPYRTIEGDVKLGLLLLCDHAQNRVPEDLHTLGLRPEDLHRHIAFDLGAEGVTRFLAEMLGAPAVISQFSRLLIDPNRGLDDPTLIMEVADGLVVPGNVRLSPEAREERLDRFYRPYDAAIGRAVDAGIEAGKPPVILSIHSFTQAWKGHPRPWHASVLWDKDPRVPLPLLEKLGTIPDAVIGDNVPYSGQLKGDTLYRHATARGLAHALIEVRQDLILGEEGQAEWAAHLARAVSDVLQSAEGLHRIENHGSHTGD</sequence>
<evidence type="ECO:0008006" key="3">
    <source>
        <dbReference type="Google" id="ProtNLM"/>
    </source>
</evidence>
<dbReference type="Pfam" id="PF05013">
    <property type="entry name" value="FGase"/>
    <property type="match status" value="1"/>
</dbReference>
<gene>
    <name evidence="1" type="ORF">GL4_3090</name>
</gene>
<evidence type="ECO:0000313" key="2">
    <source>
        <dbReference type="Proteomes" id="UP000031643"/>
    </source>
</evidence>